<keyword evidence="3" id="KW-1185">Reference proteome</keyword>
<organism evidence="2 3">
    <name type="scientific">Portunus trituberculatus</name>
    <name type="common">Swimming crab</name>
    <name type="synonym">Neptunus trituberculatus</name>
    <dbReference type="NCBI Taxonomy" id="210409"/>
    <lineage>
        <taxon>Eukaryota</taxon>
        <taxon>Metazoa</taxon>
        <taxon>Ecdysozoa</taxon>
        <taxon>Arthropoda</taxon>
        <taxon>Crustacea</taxon>
        <taxon>Multicrustacea</taxon>
        <taxon>Malacostraca</taxon>
        <taxon>Eumalacostraca</taxon>
        <taxon>Eucarida</taxon>
        <taxon>Decapoda</taxon>
        <taxon>Pleocyemata</taxon>
        <taxon>Brachyura</taxon>
        <taxon>Eubrachyura</taxon>
        <taxon>Portunoidea</taxon>
        <taxon>Portunidae</taxon>
        <taxon>Portuninae</taxon>
        <taxon>Portunus</taxon>
    </lineage>
</organism>
<dbReference type="EMBL" id="VSRR010000939">
    <property type="protein sequence ID" value="MPC21076.1"/>
    <property type="molecule type" value="Genomic_DNA"/>
</dbReference>
<feature type="region of interest" description="Disordered" evidence="1">
    <location>
        <begin position="103"/>
        <end position="122"/>
    </location>
</feature>
<evidence type="ECO:0000313" key="3">
    <source>
        <dbReference type="Proteomes" id="UP000324222"/>
    </source>
</evidence>
<sequence length="122" mass="13607">MAENNNVLYQTVTFHIEKMSVINNAVRYVTPCARPHPGSRQYPGRSVTPTSVPPAHEVLSLIPRLLAPELVQVRSSAARSPHDRDFISITLLSWVSGFCRPEEEEGRAMCEGTGGKHGRRER</sequence>
<proteinExistence type="predicted"/>
<comment type="caution">
    <text evidence="2">The sequence shown here is derived from an EMBL/GenBank/DDBJ whole genome shotgun (WGS) entry which is preliminary data.</text>
</comment>
<gene>
    <name evidence="2" type="ORF">E2C01_014049</name>
</gene>
<reference evidence="2 3" key="1">
    <citation type="submission" date="2019-05" db="EMBL/GenBank/DDBJ databases">
        <title>Another draft genome of Portunus trituberculatus and its Hox gene families provides insights of decapod evolution.</title>
        <authorList>
            <person name="Jeong J.-H."/>
            <person name="Song I."/>
            <person name="Kim S."/>
            <person name="Choi T."/>
            <person name="Kim D."/>
            <person name="Ryu S."/>
            <person name="Kim W."/>
        </authorList>
    </citation>
    <scope>NUCLEOTIDE SEQUENCE [LARGE SCALE GENOMIC DNA]</scope>
    <source>
        <tissue evidence="2">Muscle</tissue>
    </source>
</reference>
<dbReference type="Proteomes" id="UP000324222">
    <property type="component" value="Unassembled WGS sequence"/>
</dbReference>
<name>A0A5B7DJ17_PORTR</name>
<evidence type="ECO:0000256" key="1">
    <source>
        <dbReference type="SAM" id="MobiDB-lite"/>
    </source>
</evidence>
<accession>A0A5B7DJ17</accession>
<evidence type="ECO:0000313" key="2">
    <source>
        <dbReference type="EMBL" id="MPC21076.1"/>
    </source>
</evidence>
<dbReference type="AlphaFoldDB" id="A0A5B7DJ17"/>
<protein>
    <submittedName>
        <fullName evidence="2">Uncharacterized protein</fullName>
    </submittedName>
</protein>